<dbReference type="EMBL" id="CP034670">
    <property type="protein sequence ID" value="AZR59114.1"/>
    <property type="molecule type" value="Genomic_DNA"/>
</dbReference>
<dbReference type="Pfam" id="PF00903">
    <property type="entry name" value="Glyoxalase"/>
    <property type="match status" value="1"/>
</dbReference>
<evidence type="ECO:0000313" key="3">
    <source>
        <dbReference type="Proteomes" id="UP000282435"/>
    </source>
</evidence>
<organism evidence="2 3">
    <name type="scientific">Eikenella corrodens</name>
    <dbReference type="NCBI Taxonomy" id="539"/>
    <lineage>
        <taxon>Bacteria</taxon>
        <taxon>Pseudomonadati</taxon>
        <taxon>Pseudomonadota</taxon>
        <taxon>Betaproteobacteria</taxon>
        <taxon>Neisseriales</taxon>
        <taxon>Neisseriaceae</taxon>
        <taxon>Eikenella</taxon>
    </lineage>
</organism>
<dbReference type="InterPro" id="IPR037523">
    <property type="entry name" value="VOC_core"/>
</dbReference>
<dbReference type="RefSeq" id="WP_126982678.1">
    <property type="nucleotide sequence ID" value="NZ_CP034670.1"/>
</dbReference>
<dbReference type="AlphaFoldDB" id="A0A3S9SI42"/>
<dbReference type="PROSITE" id="PS51819">
    <property type="entry name" value="VOC"/>
    <property type="match status" value="1"/>
</dbReference>
<protein>
    <submittedName>
        <fullName evidence="2">VOC family protein</fullName>
    </submittedName>
</protein>
<gene>
    <name evidence="2" type="ORF">ELB75_03135</name>
</gene>
<evidence type="ECO:0000259" key="1">
    <source>
        <dbReference type="PROSITE" id="PS51819"/>
    </source>
</evidence>
<dbReference type="PANTHER" id="PTHR36503">
    <property type="entry name" value="BLR2520 PROTEIN"/>
    <property type="match status" value="1"/>
</dbReference>
<feature type="domain" description="VOC" evidence="1">
    <location>
        <begin position="4"/>
        <end position="128"/>
    </location>
</feature>
<dbReference type="OrthoDB" id="9797663at2"/>
<evidence type="ECO:0000313" key="2">
    <source>
        <dbReference type="EMBL" id="AZR59114.1"/>
    </source>
</evidence>
<reference evidence="2 3" key="1">
    <citation type="submission" date="2018-12" db="EMBL/GenBank/DDBJ databases">
        <title>Genome sequencing of Eikenella corrodens KCOM 3110 (= JS217).</title>
        <authorList>
            <person name="Koo J.-K."/>
            <person name="Park S.-N."/>
            <person name="Lim Y.K."/>
        </authorList>
    </citation>
    <scope>NUCLEOTIDE SEQUENCE [LARGE SCALE GENOMIC DNA]</scope>
    <source>
        <strain evidence="2 3">KCOM 3110</strain>
    </source>
</reference>
<sequence>MEQHINYITLGVADLAESRRFYREVFGWQETADSNENIAFFQAGNALLLALFGKAALAHDAQIPEQSSGFPRFTLAHNVGSEAEVDALFAGFAAKNANIIKAPQKAFWGGYSGYLADPDGFLWEIAFNPFLQKLR</sequence>
<dbReference type="Proteomes" id="UP000282435">
    <property type="component" value="Chromosome"/>
</dbReference>
<dbReference type="Gene3D" id="3.10.180.10">
    <property type="entry name" value="2,3-Dihydroxybiphenyl 1,2-Dioxygenase, domain 1"/>
    <property type="match status" value="1"/>
</dbReference>
<dbReference type="PANTHER" id="PTHR36503:SF1">
    <property type="entry name" value="BLR2520 PROTEIN"/>
    <property type="match status" value="1"/>
</dbReference>
<name>A0A3S9SI42_EIKCO</name>
<accession>A0A3S9SI42</accession>
<proteinExistence type="predicted"/>
<dbReference type="SUPFAM" id="SSF54593">
    <property type="entry name" value="Glyoxalase/Bleomycin resistance protein/Dihydroxybiphenyl dioxygenase"/>
    <property type="match status" value="1"/>
</dbReference>
<dbReference type="InterPro" id="IPR004360">
    <property type="entry name" value="Glyas_Fos-R_dOase_dom"/>
</dbReference>
<dbReference type="InterPro" id="IPR029068">
    <property type="entry name" value="Glyas_Bleomycin-R_OHBP_Dase"/>
</dbReference>